<protein>
    <submittedName>
        <fullName evidence="5">Putative transcriptional regulator, Crp/Fnr family</fullName>
    </submittedName>
</protein>
<dbReference type="InterPro" id="IPR018490">
    <property type="entry name" value="cNMP-bd_dom_sf"/>
</dbReference>
<feature type="domain" description="HTH crp-type" evidence="4">
    <location>
        <begin position="148"/>
        <end position="221"/>
    </location>
</feature>
<dbReference type="Gene3D" id="2.60.120.10">
    <property type="entry name" value="Jelly Rolls"/>
    <property type="match status" value="1"/>
</dbReference>
<dbReference type="GO" id="GO:0006355">
    <property type="term" value="P:regulation of DNA-templated transcription"/>
    <property type="evidence" value="ECO:0007669"/>
    <property type="project" value="InterPro"/>
</dbReference>
<dbReference type="InterPro" id="IPR036388">
    <property type="entry name" value="WH-like_DNA-bd_sf"/>
</dbReference>
<dbReference type="SMART" id="SM00419">
    <property type="entry name" value="HTH_CRP"/>
    <property type="match status" value="1"/>
</dbReference>
<dbReference type="KEGG" id="vpe:Varpa_5033"/>
<dbReference type="Pfam" id="PF13545">
    <property type="entry name" value="HTH_Crp_2"/>
    <property type="match status" value="1"/>
</dbReference>
<gene>
    <name evidence="5" type="ordered locus">Varpa_5033</name>
</gene>
<dbReference type="HOGENOM" id="CLU_1199378_0_0_4"/>
<evidence type="ECO:0000313" key="5">
    <source>
        <dbReference type="EMBL" id="ADU39193.1"/>
    </source>
</evidence>
<dbReference type="InterPro" id="IPR012318">
    <property type="entry name" value="HTH_CRP"/>
</dbReference>
<evidence type="ECO:0000256" key="2">
    <source>
        <dbReference type="ARBA" id="ARBA00023125"/>
    </source>
</evidence>
<organism evidence="5 6">
    <name type="scientific">Variovorax paradoxus (strain EPS)</name>
    <dbReference type="NCBI Taxonomy" id="595537"/>
    <lineage>
        <taxon>Bacteria</taxon>
        <taxon>Pseudomonadati</taxon>
        <taxon>Pseudomonadota</taxon>
        <taxon>Betaproteobacteria</taxon>
        <taxon>Burkholderiales</taxon>
        <taxon>Comamonadaceae</taxon>
        <taxon>Variovorax</taxon>
    </lineage>
</organism>
<dbReference type="SUPFAM" id="SSF46785">
    <property type="entry name" value="Winged helix' DNA-binding domain"/>
    <property type="match status" value="1"/>
</dbReference>
<dbReference type="STRING" id="595537.Varpa_5033"/>
<dbReference type="SUPFAM" id="SSF51206">
    <property type="entry name" value="cAMP-binding domain-like"/>
    <property type="match status" value="1"/>
</dbReference>
<keyword evidence="2" id="KW-0238">DNA-binding</keyword>
<dbReference type="PROSITE" id="PS51063">
    <property type="entry name" value="HTH_CRP_2"/>
    <property type="match status" value="1"/>
</dbReference>
<evidence type="ECO:0000256" key="3">
    <source>
        <dbReference type="ARBA" id="ARBA00023163"/>
    </source>
</evidence>
<reference evidence="6" key="1">
    <citation type="submission" date="2010-12" db="EMBL/GenBank/DDBJ databases">
        <title>Complete sequence of Variovorax paradoxus EPS.</title>
        <authorList>
            <consortium name="US DOE Joint Genome Institute"/>
            <person name="Lucas S."/>
            <person name="Copeland A."/>
            <person name="Lapidus A."/>
            <person name="Cheng J.-F."/>
            <person name="Goodwin L."/>
            <person name="Pitluck S."/>
            <person name="Teshima H."/>
            <person name="Detter J.C."/>
            <person name="Han C."/>
            <person name="Tapia R."/>
            <person name="Land M."/>
            <person name="Hauser L."/>
            <person name="Kyrpides N."/>
            <person name="Ivanova N."/>
            <person name="Ovchinnikova G."/>
            <person name="Orwin P."/>
            <person name="Han J.-I.G."/>
            <person name="Woyke T."/>
        </authorList>
    </citation>
    <scope>NUCLEOTIDE SEQUENCE [LARGE SCALE GENOMIC DNA]</scope>
    <source>
        <strain evidence="6">EPS</strain>
    </source>
</reference>
<dbReference type="InterPro" id="IPR036390">
    <property type="entry name" value="WH_DNA-bd_sf"/>
</dbReference>
<sequence>MVLMEASLRRASAFSAWPHSMMARLLLASHVAHHHPSEEISNELEQTPRTFLIASGQVMVSRVTELGEQSPFLLLGADSLAGVTQIFAKKNRVVYAFGAHTEVVAIHFPTLLLIELLDSFPMHWRSMTLMLVGQHGTYAQSLRSQTAGSLQQQVALTVSRLAQLYGVAISGGASVRVRISQAELAMLLHATRQAVNRQLKKIAASGAISLEYQGLVVVDPKMLRDIGSARS</sequence>
<keyword evidence="3" id="KW-0804">Transcription</keyword>
<name>E6V354_VARPE</name>
<dbReference type="EMBL" id="CP002417">
    <property type="protein sequence ID" value="ADU39193.1"/>
    <property type="molecule type" value="Genomic_DNA"/>
</dbReference>
<dbReference type="GO" id="GO:0003677">
    <property type="term" value="F:DNA binding"/>
    <property type="evidence" value="ECO:0007669"/>
    <property type="project" value="UniProtKB-KW"/>
</dbReference>
<dbReference type="Gene3D" id="1.10.10.10">
    <property type="entry name" value="Winged helix-like DNA-binding domain superfamily/Winged helix DNA-binding domain"/>
    <property type="match status" value="1"/>
</dbReference>
<dbReference type="eggNOG" id="COG0664">
    <property type="taxonomic scope" value="Bacteria"/>
</dbReference>
<dbReference type="Proteomes" id="UP000008917">
    <property type="component" value="Chromosome"/>
</dbReference>
<dbReference type="RefSeq" id="WP_013543401.1">
    <property type="nucleotide sequence ID" value="NC_014931.1"/>
</dbReference>
<evidence type="ECO:0000259" key="4">
    <source>
        <dbReference type="PROSITE" id="PS51063"/>
    </source>
</evidence>
<dbReference type="AlphaFoldDB" id="E6V354"/>
<reference evidence="5 6" key="2">
    <citation type="journal article" date="2013" name="Genome Announc.">
        <title>Genome of the Root-Associated Plant Growth-Promoting Bacterium Variovorax paradoxus Strain EPS.</title>
        <authorList>
            <person name="Han J.I."/>
            <person name="Spain J.C."/>
            <person name="Leadbetter J.R."/>
            <person name="Ovchinnikova G."/>
            <person name="Goodwin L.A."/>
            <person name="Han C.S."/>
            <person name="Woyke T."/>
            <person name="Davenport K.W."/>
            <person name="Orwin P.M."/>
        </authorList>
    </citation>
    <scope>NUCLEOTIDE SEQUENCE [LARGE SCALE GENOMIC DNA]</scope>
    <source>
        <strain evidence="5 6">EPS</strain>
    </source>
</reference>
<evidence type="ECO:0000256" key="1">
    <source>
        <dbReference type="ARBA" id="ARBA00023015"/>
    </source>
</evidence>
<keyword evidence="1" id="KW-0805">Transcription regulation</keyword>
<dbReference type="InterPro" id="IPR014710">
    <property type="entry name" value="RmlC-like_jellyroll"/>
</dbReference>
<proteinExistence type="predicted"/>
<accession>E6V354</accession>
<evidence type="ECO:0000313" key="6">
    <source>
        <dbReference type="Proteomes" id="UP000008917"/>
    </source>
</evidence>